<evidence type="ECO:0000313" key="3">
    <source>
        <dbReference type="EMBL" id="MXO67189.1"/>
    </source>
</evidence>
<accession>A0A6I4TA00</accession>
<dbReference type="EMBL" id="WTYT01000008">
    <property type="protein sequence ID" value="MXO67189.1"/>
    <property type="molecule type" value="Genomic_DNA"/>
</dbReference>
<dbReference type="OrthoDB" id="26840at2"/>
<keyword evidence="1" id="KW-0732">Signal</keyword>
<evidence type="ECO:0000313" key="4">
    <source>
        <dbReference type="Proteomes" id="UP000438476"/>
    </source>
</evidence>
<dbReference type="RefSeq" id="WP_160737644.1">
    <property type="nucleotide sequence ID" value="NZ_WTYT01000008.1"/>
</dbReference>
<dbReference type="InterPro" id="IPR037401">
    <property type="entry name" value="SnoaL-like"/>
</dbReference>
<protein>
    <recommendedName>
        <fullName evidence="2">SnoaL-like domain-containing protein</fullName>
    </recommendedName>
</protein>
<dbReference type="Gene3D" id="3.10.450.50">
    <property type="match status" value="1"/>
</dbReference>
<dbReference type="Proteomes" id="UP000438476">
    <property type="component" value="Unassembled WGS sequence"/>
</dbReference>
<feature type="domain" description="SnoaL-like" evidence="2">
    <location>
        <begin position="32"/>
        <end position="143"/>
    </location>
</feature>
<keyword evidence="4" id="KW-1185">Reference proteome</keyword>
<reference evidence="3 4" key="1">
    <citation type="submission" date="2019-12" db="EMBL/GenBank/DDBJ databases">
        <title>Genomic-based taxomic classification of the family Erythrobacteraceae.</title>
        <authorList>
            <person name="Xu L."/>
        </authorList>
    </citation>
    <scope>NUCLEOTIDE SEQUENCE [LARGE SCALE GENOMIC DNA]</scope>
    <source>
        <strain evidence="3 4">LMG 29518</strain>
    </source>
</reference>
<feature type="chain" id="PRO_5026229231" description="SnoaL-like domain-containing protein" evidence="1">
    <location>
        <begin position="22"/>
        <end position="158"/>
    </location>
</feature>
<evidence type="ECO:0000256" key="1">
    <source>
        <dbReference type="SAM" id="SignalP"/>
    </source>
</evidence>
<comment type="caution">
    <text evidence="3">The sequence shown here is derived from an EMBL/GenBank/DDBJ whole genome shotgun (WGS) entry which is preliminary data.</text>
</comment>
<dbReference type="AlphaFoldDB" id="A0A6I4TA00"/>
<proteinExistence type="predicted"/>
<sequence length="158" mass="17543">MIRKLTLFFALLGAFPAPVLAQDEMTRAAFELYLERFSAGDERYAELYDPDVVFEHAPQFGVLRGREAILEFYRGIREQLEETVVASEVVIDNEQGVMAAELTTQLLATRDGVEMPSGTLDAGDMIISRGTVYYRINNGRITHIRGGIQGAERIAGGQ</sequence>
<organism evidence="3 4">
    <name type="scientific">Altericroceibacterium endophyticum</name>
    <dbReference type="NCBI Taxonomy" id="1808508"/>
    <lineage>
        <taxon>Bacteria</taxon>
        <taxon>Pseudomonadati</taxon>
        <taxon>Pseudomonadota</taxon>
        <taxon>Alphaproteobacteria</taxon>
        <taxon>Sphingomonadales</taxon>
        <taxon>Erythrobacteraceae</taxon>
        <taxon>Altericroceibacterium</taxon>
    </lineage>
</organism>
<dbReference type="Pfam" id="PF12680">
    <property type="entry name" value="SnoaL_2"/>
    <property type="match status" value="1"/>
</dbReference>
<evidence type="ECO:0000259" key="2">
    <source>
        <dbReference type="Pfam" id="PF12680"/>
    </source>
</evidence>
<gene>
    <name evidence="3" type="ORF">GRI91_15615</name>
</gene>
<dbReference type="SUPFAM" id="SSF54427">
    <property type="entry name" value="NTF2-like"/>
    <property type="match status" value="1"/>
</dbReference>
<dbReference type="InterPro" id="IPR032710">
    <property type="entry name" value="NTF2-like_dom_sf"/>
</dbReference>
<name>A0A6I4TA00_9SPHN</name>
<feature type="signal peptide" evidence="1">
    <location>
        <begin position="1"/>
        <end position="21"/>
    </location>
</feature>